<evidence type="ECO:0000313" key="3">
    <source>
        <dbReference type="Proteomes" id="UP001202052"/>
    </source>
</evidence>
<accession>A0ABT0P615</accession>
<gene>
    <name evidence="2" type="ORF">M4438_37795</name>
</gene>
<reference evidence="2 3" key="1">
    <citation type="submission" date="2022-05" db="EMBL/GenBank/DDBJ databases">
        <title>Genome Resource of Streptomyces lavenduligriseus GA1-1, a Strain with Broad-Spectrum Antifungal Activity against Phytopathogenic Fungi.</title>
        <authorList>
            <person name="Qi D."/>
        </authorList>
    </citation>
    <scope>NUCLEOTIDE SEQUENCE [LARGE SCALE GENOMIC DNA]</scope>
    <source>
        <strain evidence="2 3">GA1-1</strain>
    </source>
</reference>
<protein>
    <submittedName>
        <fullName evidence="2">Uncharacterized protein</fullName>
    </submittedName>
</protein>
<evidence type="ECO:0000256" key="1">
    <source>
        <dbReference type="SAM" id="MobiDB-lite"/>
    </source>
</evidence>
<dbReference type="RefSeq" id="WP_249493689.1">
    <property type="nucleotide sequence ID" value="NZ_JAMCCK010000181.1"/>
</dbReference>
<dbReference type="EMBL" id="JAMCCK010000181">
    <property type="protein sequence ID" value="MCL3999177.1"/>
    <property type="molecule type" value="Genomic_DNA"/>
</dbReference>
<feature type="region of interest" description="Disordered" evidence="1">
    <location>
        <begin position="61"/>
        <end position="91"/>
    </location>
</feature>
<sequence length="186" mass="19532">MDRLADSSPALAPITMARSCDSPGKTGSAGETADRTHTLPGTGHAHSDDFVSLPAFFEDPANRAPRAAPTTVQAEPAADHEQPAPSVFNPATGKVRVMSGKCPTCIGRAGNCLSNERRSELLGLRPDGTYDEGWIVCHSTLPGNSDDLPPAVCAWFASHPRAAVRSLAMRIGAAHGIEYIDPPPKP</sequence>
<keyword evidence="3" id="KW-1185">Reference proteome</keyword>
<dbReference type="Proteomes" id="UP001202052">
    <property type="component" value="Unassembled WGS sequence"/>
</dbReference>
<comment type="caution">
    <text evidence="2">The sequence shown here is derived from an EMBL/GenBank/DDBJ whole genome shotgun (WGS) entry which is preliminary data.</text>
</comment>
<name>A0ABT0P615_9ACTN</name>
<organism evidence="2 3">
    <name type="scientific">Streptomyces lavenduligriseus</name>
    <dbReference type="NCBI Taxonomy" id="67315"/>
    <lineage>
        <taxon>Bacteria</taxon>
        <taxon>Bacillati</taxon>
        <taxon>Actinomycetota</taxon>
        <taxon>Actinomycetes</taxon>
        <taxon>Kitasatosporales</taxon>
        <taxon>Streptomycetaceae</taxon>
        <taxon>Streptomyces</taxon>
    </lineage>
</organism>
<evidence type="ECO:0000313" key="2">
    <source>
        <dbReference type="EMBL" id="MCL3999177.1"/>
    </source>
</evidence>
<feature type="region of interest" description="Disordered" evidence="1">
    <location>
        <begin position="1"/>
        <end position="45"/>
    </location>
</feature>
<proteinExistence type="predicted"/>